<gene>
    <name evidence="1" type="ORF">K1T71_011276</name>
</gene>
<comment type="caution">
    <text evidence="1">The sequence shown here is derived from an EMBL/GenBank/DDBJ whole genome shotgun (WGS) entry which is preliminary data.</text>
</comment>
<protein>
    <submittedName>
        <fullName evidence="1">Uncharacterized protein</fullName>
    </submittedName>
</protein>
<organism evidence="1 2">
    <name type="scientific">Dendrolimus kikuchii</name>
    <dbReference type="NCBI Taxonomy" id="765133"/>
    <lineage>
        <taxon>Eukaryota</taxon>
        <taxon>Metazoa</taxon>
        <taxon>Ecdysozoa</taxon>
        <taxon>Arthropoda</taxon>
        <taxon>Hexapoda</taxon>
        <taxon>Insecta</taxon>
        <taxon>Pterygota</taxon>
        <taxon>Neoptera</taxon>
        <taxon>Endopterygota</taxon>
        <taxon>Lepidoptera</taxon>
        <taxon>Glossata</taxon>
        <taxon>Ditrysia</taxon>
        <taxon>Bombycoidea</taxon>
        <taxon>Lasiocampidae</taxon>
        <taxon>Dendrolimus</taxon>
    </lineage>
</organism>
<evidence type="ECO:0000313" key="1">
    <source>
        <dbReference type="EMBL" id="KAJ0173100.1"/>
    </source>
</evidence>
<keyword evidence="2" id="KW-1185">Reference proteome</keyword>
<dbReference type="Proteomes" id="UP000824533">
    <property type="component" value="Linkage Group LG20"/>
</dbReference>
<evidence type="ECO:0000313" key="2">
    <source>
        <dbReference type="Proteomes" id="UP000824533"/>
    </source>
</evidence>
<dbReference type="EMBL" id="CM034406">
    <property type="protein sequence ID" value="KAJ0173100.1"/>
    <property type="molecule type" value="Genomic_DNA"/>
</dbReference>
<reference evidence="1 2" key="1">
    <citation type="journal article" date="2021" name="Front. Genet.">
        <title>Chromosome-Level Genome Assembly Reveals Significant Gene Expansion in the Toll and IMD Signaling Pathways of Dendrolimus kikuchii.</title>
        <authorList>
            <person name="Zhou J."/>
            <person name="Wu P."/>
            <person name="Xiong Z."/>
            <person name="Liu N."/>
            <person name="Zhao N."/>
            <person name="Ji M."/>
            <person name="Qiu Y."/>
            <person name="Yang B."/>
        </authorList>
    </citation>
    <scope>NUCLEOTIDE SEQUENCE [LARGE SCALE GENOMIC DNA]</scope>
    <source>
        <strain evidence="1">Ann1</strain>
    </source>
</reference>
<name>A0ACC1CNF0_9NEOP</name>
<proteinExistence type="predicted"/>
<sequence length="602" mass="66759">MILAPEECGCPLQSTGLSVVNSPICGGTLLFMVLLEGYLRGRCIIATPCENLQSEEILESKYDHIIVGAGTAGSIVAGRLSENGNNSVLLLEAGDTEPIGVRIPSFYRIFWSNKLLDWAFRTEPDNYCGDQGDEGCLWSRGKGVGGTSLLNGMMYHRGHCKDYETWVKMGAINWSCEDVQPFFDMSERNQEVGTLVSEKYHSTKGVMPVQRFRHQPRALHELLTALNETGVPIISDMNDPNTPDGFTIAQAFNENGQRYTTARAYLKPKSERPNLSVKTRAHVTKIKFIGKKAVGVEFVDESGVTRTVRAKKEIILSAGALSTPQILMLSGIGPRKELTKLNIPVIADLPVGQNLKNHVGVTMHFLLTNLTNTKQLDWNTLTEFVLTQEGPMTSTGLTQLTGLMYSSLADRRHKQPDLQYFFNGYYAECSKTGVIDEPACPRVVNISANGCLLLPLSEGNMTLRSTNPFDPPIFNAGYFTHADDMVMLRDAVRFIRKLMETKTLQKHGITLHPKTISHCGEPGDWLTEWIECLVRYHTDPQNHQLGSTAIGRVVDHELRVKGIKNLRVIDAGVMPHHVTGNPQGAIMMVAERGAHFVKIDHQ</sequence>
<accession>A0ACC1CNF0</accession>